<organism evidence="3 4">
    <name type="scientific">Trametes cubensis</name>
    <dbReference type="NCBI Taxonomy" id="1111947"/>
    <lineage>
        <taxon>Eukaryota</taxon>
        <taxon>Fungi</taxon>
        <taxon>Dikarya</taxon>
        <taxon>Basidiomycota</taxon>
        <taxon>Agaricomycotina</taxon>
        <taxon>Agaricomycetes</taxon>
        <taxon>Polyporales</taxon>
        <taxon>Polyporaceae</taxon>
        <taxon>Trametes</taxon>
    </lineage>
</organism>
<feature type="compositionally biased region" description="Basic and acidic residues" evidence="1">
    <location>
        <begin position="459"/>
        <end position="486"/>
    </location>
</feature>
<keyword evidence="4" id="KW-1185">Reference proteome</keyword>
<feature type="region of interest" description="Disordered" evidence="1">
    <location>
        <begin position="440"/>
        <end position="544"/>
    </location>
</feature>
<dbReference type="GO" id="GO:0005739">
    <property type="term" value="C:mitochondrion"/>
    <property type="evidence" value="ECO:0007669"/>
    <property type="project" value="InterPro"/>
</dbReference>
<comment type="caution">
    <text evidence="3">The sequence shown here is derived from an EMBL/GenBank/DDBJ whole genome shotgun (WGS) entry which is preliminary data.</text>
</comment>
<dbReference type="AlphaFoldDB" id="A0AAD7TPY8"/>
<name>A0AAD7TPY8_9APHY</name>
<feature type="compositionally biased region" description="Low complexity" evidence="1">
    <location>
        <begin position="278"/>
        <end position="297"/>
    </location>
</feature>
<dbReference type="EMBL" id="JAPEVG010000279">
    <property type="protein sequence ID" value="KAJ8469682.1"/>
    <property type="molecule type" value="Genomic_DNA"/>
</dbReference>
<proteinExistence type="predicted"/>
<dbReference type="InterPro" id="IPR043837">
    <property type="entry name" value="Mtf2-like_C"/>
</dbReference>
<dbReference type="Proteomes" id="UP001215151">
    <property type="component" value="Unassembled WGS sequence"/>
</dbReference>
<accession>A0AAD7TPY8</accession>
<gene>
    <name evidence="3" type="ORF">ONZ51_g8830</name>
</gene>
<feature type="domain" description="Mtf2-like C-terminal" evidence="2">
    <location>
        <begin position="233"/>
        <end position="438"/>
    </location>
</feature>
<dbReference type="Pfam" id="PF19189">
    <property type="entry name" value="Mtf2"/>
    <property type="match status" value="1"/>
</dbReference>
<dbReference type="InterPro" id="IPR040009">
    <property type="entry name" value="Mtf2/C5D6.12-like"/>
</dbReference>
<evidence type="ECO:0000259" key="2">
    <source>
        <dbReference type="Pfam" id="PF19189"/>
    </source>
</evidence>
<feature type="compositionally biased region" description="Low complexity" evidence="1">
    <location>
        <begin position="448"/>
        <end position="457"/>
    </location>
</feature>
<protein>
    <recommendedName>
        <fullName evidence="2">Mtf2-like C-terminal domain-containing protein</fullName>
    </recommendedName>
</protein>
<dbReference type="PANTHER" id="PTHR39468">
    <property type="entry name" value="CHROMOSOME 7, WHOLE GENOME SHOTGUN SEQUENCE"/>
    <property type="match status" value="1"/>
</dbReference>
<sequence>MGPLGQNGKGVFADGGIDARANPDFLAVIQLSSAQLCARSLGFLYCTRSSLRTYFFLWFVDWLWQMLARSSLTKVCPCAGGRCLAASLSGVRGTFVQDPSSSRSYSTTTDSSSAADRSLQSIFSPFASSWDNVFEDIKRDAAPPPTPVNPRSFKLMNVAARTNKTVRPQAATASEMQTIDSMFAEIFEKTTLQGASATGSVGLGRPRRPTTMNNVYTKLRSHSQRLRWTTEEDQELDRKKEEMELCETDAQLLDWAMREVFGESQRYEQAARPVLQEAVAADAKSAESSSSQNPSLSTDTASEEPPKEDESPPLRVQPSSYPHLLSALIRTFRDKYKDPHLALSLFDHARHLSIASFVFGCTTPAYNELIETRWRCFRDLRGVVDALEEMRVNGIDLDSRTRLLAEAIRSEVGARTVWQEDAAPDSGEVRELVTRLERLTIADKPTGRRTGAGASTGMDGERDRDRDRGRERSRDRGSDWDDSGSRKDRRRKQRAHIEQGWKQKALEQGRRQTVTFNSGRRSHAFGAGQSPEEKLKNALSRIHA</sequence>
<evidence type="ECO:0000313" key="3">
    <source>
        <dbReference type="EMBL" id="KAJ8469682.1"/>
    </source>
</evidence>
<evidence type="ECO:0000313" key="4">
    <source>
        <dbReference type="Proteomes" id="UP001215151"/>
    </source>
</evidence>
<feature type="compositionally biased region" description="Basic and acidic residues" evidence="1">
    <location>
        <begin position="495"/>
        <end position="510"/>
    </location>
</feature>
<feature type="region of interest" description="Disordered" evidence="1">
    <location>
        <begin position="278"/>
        <end position="319"/>
    </location>
</feature>
<evidence type="ECO:0000256" key="1">
    <source>
        <dbReference type="SAM" id="MobiDB-lite"/>
    </source>
</evidence>
<reference evidence="3" key="1">
    <citation type="submission" date="2022-11" db="EMBL/GenBank/DDBJ databases">
        <title>Genome Sequence of Cubamyces cubensis.</title>
        <authorList>
            <person name="Buettner E."/>
        </authorList>
    </citation>
    <scope>NUCLEOTIDE SEQUENCE</scope>
    <source>
        <strain evidence="3">MPL-01</strain>
    </source>
</reference>
<dbReference type="PANTHER" id="PTHR39468:SF1">
    <property type="entry name" value="MTF2-LIKE C-TERMINAL DOMAIN-CONTAINING PROTEIN"/>
    <property type="match status" value="1"/>
</dbReference>